<dbReference type="SUPFAM" id="SSF103473">
    <property type="entry name" value="MFS general substrate transporter"/>
    <property type="match status" value="1"/>
</dbReference>
<gene>
    <name evidence="9" type="ORF">A5707_01250</name>
</gene>
<evidence type="ECO:0000313" key="9">
    <source>
        <dbReference type="EMBL" id="OBI49105.1"/>
    </source>
</evidence>
<feature type="transmembrane region" description="Helical" evidence="7">
    <location>
        <begin position="140"/>
        <end position="164"/>
    </location>
</feature>
<dbReference type="Gene3D" id="1.20.1250.20">
    <property type="entry name" value="MFS general substrate transporter like domains"/>
    <property type="match status" value="1"/>
</dbReference>
<dbReference type="Proteomes" id="UP000093592">
    <property type="component" value="Unassembled WGS sequence"/>
</dbReference>
<dbReference type="PANTHER" id="PTHR43124:SF3">
    <property type="entry name" value="CHLORAMPHENICOL EFFLUX PUMP RV0191"/>
    <property type="match status" value="1"/>
</dbReference>
<evidence type="ECO:0000256" key="1">
    <source>
        <dbReference type="ARBA" id="ARBA00004651"/>
    </source>
</evidence>
<organism evidence="9 10">
    <name type="scientific">Mycobacterium kyorinense</name>
    <dbReference type="NCBI Taxonomy" id="487514"/>
    <lineage>
        <taxon>Bacteria</taxon>
        <taxon>Bacillati</taxon>
        <taxon>Actinomycetota</taxon>
        <taxon>Actinomycetes</taxon>
        <taxon>Mycobacteriales</taxon>
        <taxon>Mycobacteriaceae</taxon>
        <taxon>Mycobacterium</taxon>
    </lineage>
</organism>
<dbReference type="InterPro" id="IPR011701">
    <property type="entry name" value="MFS"/>
</dbReference>
<feature type="transmembrane region" description="Helical" evidence="7">
    <location>
        <begin position="219"/>
        <end position="241"/>
    </location>
</feature>
<comment type="similarity">
    <text evidence="2">Belongs to the major facilitator superfamily. TCR/Tet family.</text>
</comment>
<evidence type="ECO:0000256" key="3">
    <source>
        <dbReference type="ARBA" id="ARBA00022475"/>
    </source>
</evidence>
<keyword evidence="6 7" id="KW-0472">Membrane</keyword>
<dbReference type="InterPro" id="IPR005828">
    <property type="entry name" value="MFS_sugar_transport-like"/>
</dbReference>
<dbReference type="InterPro" id="IPR036259">
    <property type="entry name" value="MFS_trans_sf"/>
</dbReference>
<dbReference type="EMBL" id="LZKJ01000068">
    <property type="protein sequence ID" value="OBI49105.1"/>
    <property type="molecule type" value="Genomic_DNA"/>
</dbReference>
<feature type="transmembrane region" description="Helical" evidence="7">
    <location>
        <begin position="106"/>
        <end position="128"/>
    </location>
</feature>
<dbReference type="PROSITE" id="PS00216">
    <property type="entry name" value="SUGAR_TRANSPORT_1"/>
    <property type="match status" value="1"/>
</dbReference>
<feature type="domain" description="Major facilitator superfamily (MFS) profile" evidence="8">
    <location>
        <begin position="15"/>
        <end position="394"/>
    </location>
</feature>
<accession>A0A1A2ZFU2</accession>
<proteinExistence type="inferred from homology"/>
<evidence type="ECO:0000313" key="10">
    <source>
        <dbReference type="Proteomes" id="UP000093592"/>
    </source>
</evidence>
<feature type="transmembrane region" description="Helical" evidence="7">
    <location>
        <begin position="81"/>
        <end position="100"/>
    </location>
</feature>
<dbReference type="InterPro" id="IPR001958">
    <property type="entry name" value="Tet-R_TetA/multi-R_MdtG-like"/>
</dbReference>
<dbReference type="AlphaFoldDB" id="A0A1A2ZFU2"/>
<name>A0A1A2ZFU2_9MYCO</name>
<evidence type="ECO:0000256" key="6">
    <source>
        <dbReference type="ARBA" id="ARBA00023136"/>
    </source>
</evidence>
<keyword evidence="4 7" id="KW-0812">Transmembrane</keyword>
<feature type="transmembrane region" description="Helical" evidence="7">
    <location>
        <begin position="39"/>
        <end position="60"/>
    </location>
</feature>
<dbReference type="RefSeq" id="WP_065013826.1">
    <property type="nucleotide sequence ID" value="NZ_LZKJ01000068.1"/>
</dbReference>
<protein>
    <submittedName>
        <fullName evidence="9">MFS transporter permease</fullName>
    </submittedName>
</protein>
<evidence type="ECO:0000256" key="2">
    <source>
        <dbReference type="ARBA" id="ARBA00007520"/>
    </source>
</evidence>
<evidence type="ECO:0000256" key="4">
    <source>
        <dbReference type="ARBA" id="ARBA00022692"/>
    </source>
</evidence>
<dbReference type="GO" id="GO:0022857">
    <property type="term" value="F:transmembrane transporter activity"/>
    <property type="evidence" value="ECO:0007669"/>
    <property type="project" value="InterPro"/>
</dbReference>
<dbReference type="PRINTS" id="PR01035">
    <property type="entry name" value="TCRTETA"/>
</dbReference>
<dbReference type="InterPro" id="IPR005829">
    <property type="entry name" value="Sugar_transporter_CS"/>
</dbReference>
<keyword evidence="3" id="KW-1003">Cell membrane</keyword>
<keyword evidence="5 7" id="KW-1133">Transmembrane helix</keyword>
<dbReference type="Gene3D" id="1.20.1720.10">
    <property type="entry name" value="Multidrug resistance protein D"/>
    <property type="match status" value="1"/>
</dbReference>
<dbReference type="InterPro" id="IPR050189">
    <property type="entry name" value="MFS_Efflux_Transporters"/>
</dbReference>
<comment type="caution">
    <text evidence="9">The sequence shown here is derived from an EMBL/GenBank/DDBJ whole genome shotgun (WGS) entry which is preliminary data.</text>
</comment>
<feature type="transmembrane region" description="Helical" evidence="7">
    <location>
        <begin position="369"/>
        <end position="390"/>
    </location>
</feature>
<feature type="transmembrane region" description="Helical" evidence="7">
    <location>
        <begin position="170"/>
        <end position="188"/>
    </location>
</feature>
<dbReference type="PROSITE" id="PS50850">
    <property type="entry name" value="MFS"/>
    <property type="match status" value="1"/>
</dbReference>
<dbReference type="CDD" id="cd17325">
    <property type="entry name" value="MFS_MdtG_SLC18_like"/>
    <property type="match status" value="1"/>
</dbReference>
<comment type="subcellular location">
    <subcellularLocation>
        <location evidence="1">Cell membrane</location>
        <topology evidence="1">Multi-pass membrane protein</topology>
    </subcellularLocation>
</comment>
<feature type="transmembrane region" description="Helical" evidence="7">
    <location>
        <begin position="285"/>
        <end position="313"/>
    </location>
</feature>
<dbReference type="PANTHER" id="PTHR43124">
    <property type="entry name" value="PURINE EFFLUX PUMP PBUE"/>
    <property type="match status" value="1"/>
</dbReference>
<evidence type="ECO:0000256" key="5">
    <source>
        <dbReference type="ARBA" id="ARBA00022989"/>
    </source>
</evidence>
<dbReference type="Pfam" id="PF07690">
    <property type="entry name" value="MFS_1"/>
    <property type="match status" value="1"/>
</dbReference>
<dbReference type="GO" id="GO:0005886">
    <property type="term" value="C:plasma membrane"/>
    <property type="evidence" value="ECO:0007669"/>
    <property type="project" value="UniProtKB-SubCell"/>
</dbReference>
<evidence type="ECO:0000256" key="7">
    <source>
        <dbReference type="SAM" id="Phobius"/>
    </source>
</evidence>
<reference evidence="10" key="1">
    <citation type="submission" date="2016-06" db="EMBL/GenBank/DDBJ databases">
        <authorList>
            <person name="Sutton G."/>
            <person name="Brinkac L."/>
            <person name="Sanka R."/>
            <person name="Adams M."/>
            <person name="Lau E."/>
            <person name="Sam S."/>
            <person name="Sreng N."/>
            <person name="Him V."/>
            <person name="Kerleguer A."/>
            <person name="Cheng S."/>
        </authorList>
    </citation>
    <scope>NUCLEOTIDE SEQUENCE [LARGE SCALE GENOMIC DNA]</scope>
    <source>
        <strain evidence="10">E861</strain>
    </source>
</reference>
<evidence type="ECO:0000259" key="8">
    <source>
        <dbReference type="PROSITE" id="PS50850"/>
    </source>
</evidence>
<feature type="transmembrane region" description="Helical" evidence="7">
    <location>
        <begin position="16"/>
        <end position="33"/>
    </location>
</feature>
<dbReference type="Pfam" id="PF00083">
    <property type="entry name" value="Sugar_tr"/>
    <property type="match status" value="1"/>
</dbReference>
<sequence length="411" mass="42148">MTLVARRAQTPLPREAWALISANVMIALGYGVVSPVLPAYARTFGVSIGAATFVITVVSVTRLFFAPVTGLMVQRLGERRIYVTGLLFVAVSTGACAFAQTYWQLLVFRALGGIGSTMFFISALGLMIRISPDDARGRIAGLFSTGFLAGSVGGPVVGGLTASFGLSAPFLIYGAALLAAAVVVFASLRRSTLAARADETEPTVTLRAALRHRAYRSALMSNFATGWSVFGLRIALVPLFVSEVLGRGPRMTGLALATFAIGNVVAVLPSGYLSDRIGRRGLLIAGLALSGVTTMWVGASTSVSLFLVAAYLAGAASGTFTSPQQAAVADILGGTARAGTAVATFQMMADLGAIVGSVAVGQIAERLSFGWGFVVSGAILLAAAIGWVVAPETRPVVAPAVLGLEGAPDAA</sequence>
<feature type="transmembrane region" description="Helical" evidence="7">
    <location>
        <begin position="253"/>
        <end position="273"/>
    </location>
</feature>
<dbReference type="InterPro" id="IPR020846">
    <property type="entry name" value="MFS_dom"/>
</dbReference>